<proteinExistence type="predicted"/>
<dbReference type="InterPro" id="IPR001173">
    <property type="entry name" value="Glyco_trans_2-like"/>
</dbReference>
<dbReference type="EC" id="2.4.2.53" evidence="2"/>
<comment type="caution">
    <text evidence="2">The sequence shown here is derived from an EMBL/GenBank/DDBJ whole genome shotgun (WGS) entry which is preliminary data.</text>
</comment>
<organism evidence="2">
    <name type="scientific">bioreactor metagenome</name>
    <dbReference type="NCBI Taxonomy" id="1076179"/>
    <lineage>
        <taxon>unclassified sequences</taxon>
        <taxon>metagenomes</taxon>
        <taxon>ecological metagenomes</taxon>
    </lineage>
</organism>
<keyword evidence="2" id="KW-0328">Glycosyltransferase</keyword>
<dbReference type="AlphaFoldDB" id="A0A644YU06"/>
<sequence>MLNKSNPLISVIIPVYNAESYLGNSIDSIINQTYKKFELIIINDGSTDNSFEIVQSYKDKRIISLQNEKNIGNYSSRNKGIKLAKGKYIAIMDGDDIAYPNRLENQLKYLETNNEVIALGTNFITIPDHTESDLFINSEEIKLSLLKGFYSLLHPSLMIRANYLIKMGGYDESYKYASDYDLICRLVLEGKIENLSDRLMTYRNHSLQISNNNRRDQLLNAFQIRKKYQINFINKYRHKNQTRVTEMHVSFLQMGLIIAYYTYSVHRKSDKYKDLANELLNETIKLSETEPLQICLDNGLCGLGCGLIYLVRNNFIDGDENDILDVLDNHILNYTIKHNEKDEYYNDCRSYLLYRFNTMKSKIRSCLC</sequence>
<name>A0A644YU06_9ZZZZ</name>
<dbReference type="GO" id="GO:0099621">
    <property type="term" value="F:undecaprenyl-phosphate 4-deoxy-4-formamido-L-arabinose transferase activity"/>
    <property type="evidence" value="ECO:0007669"/>
    <property type="project" value="UniProtKB-EC"/>
</dbReference>
<protein>
    <submittedName>
        <fullName evidence="2">Undecaprenyl-phosphate 4-deoxy-4-formamido-L-arabinose transferase</fullName>
        <ecNumber evidence="2">2.4.2.53</ecNumber>
    </submittedName>
</protein>
<dbReference type="EMBL" id="VSSQ01006175">
    <property type="protein sequence ID" value="MPM31787.1"/>
    <property type="molecule type" value="Genomic_DNA"/>
</dbReference>
<gene>
    <name evidence="2" type="primary">arnC_41</name>
    <name evidence="2" type="ORF">SDC9_78344</name>
</gene>
<evidence type="ECO:0000259" key="1">
    <source>
        <dbReference type="Pfam" id="PF00535"/>
    </source>
</evidence>
<keyword evidence="2" id="KW-0808">Transferase</keyword>
<dbReference type="InterPro" id="IPR050834">
    <property type="entry name" value="Glycosyltransf_2"/>
</dbReference>
<dbReference type="PANTHER" id="PTHR43685:SF2">
    <property type="entry name" value="GLYCOSYLTRANSFERASE 2-LIKE DOMAIN-CONTAINING PROTEIN"/>
    <property type="match status" value="1"/>
</dbReference>
<dbReference type="Gene3D" id="3.90.550.10">
    <property type="entry name" value="Spore Coat Polysaccharide Biosynthesis Protein SpsA, Chain A"/>
    <property type="match status" value="1"/>
</dbReference>
<feature type="domain" description="Glycosyltransferase 2-like" evidence="1">
    <location>
        <begin position="10"/>
        <end position="130"/>
    </location>
</feature>
<dbReference type="InterPro" id="IPR029044">
    <property type="entry name" value="Nucleotide-diphossugar_trans"/>
</dbReference>
<accession>A0A644YU06</accession>
<dbReference type="SUPFAM" id="SSF158745">
    <property type="entry name" value="LanC-like"/>
    <property type="match status" value="1"/>
</dbReference>
<dbReference type="Pfam" id="PF00535">
    <property type="entry name" value="Glycos_transf_2"/>
    <property type="match status" value="1"/>
</dbReference>
<evidence type="ECO:0000313" key="2">
    <source>
        <dbReference type="EMBL" id="MPM31787.1"/>
    </source>
</evidence>
<dbReference type="SUPFAM" id="SSF53448">
    <property type="entry name" value="Nucleotide-diphospho-sugar transferases"/>
    <property type="match status" value="1"/>
</dbReference>
<reference evidence="2" key="1">
    <citation type="submission" date="2019-08" db="EMBL/GenBank/DDBJ databases">
        <authorList>
            <person name="Kucharzyk K."/>
            <person name="Murdoch R.W."/>
            <person name="Higgins S."/>
            <person name="Loffler F."/>
        </authorList>
    </citation>
    <scope>NUCLEOTIDE SEQUENCE</scope>
</reference>
<dbReference type="PANTHER" id="PTHR43685">
    <property type="entry name" value="GLYCOSYLTRANSFERASE"/>
    <property type="match status" value="1"/>
</dbReference>